<organism evidence="7 8">
    <name type="scientific">Macrophomina phaseolina</name>
    <dbReference type="NCBI Taxonomy" id="35725"/>
    <lineage>
        <taxon>Eukaryota</taxon>
        <taxon>Fungi</taxon>
        <taxon>Dikarya</taxon>
        <taxon>Ascomycota</taxon>
        <taxon>Pezizomycotina</taxon>
        <taxon>Dothideomycetes</taxon>
        <taxon>Dothideomycetes incertae sedis</taxon>
        <taxon>Botryosphaeriales</taxon>
        <taxon>Botryosphaeriaceae</taxon>
        <taxon>Macrophomina</taxon>
    </lineage>
</organism>
<comment type="cofactor">
    <cofactor evidence="1">
        <name>Fe(2+)</name>
        <dbReference type="ChEBI" id="CHEBI:29033"/>
    </cofactor>
</comment>
<evidence type="ECO:0000256" key="6">
    <source>
        <dbReference type="SAM" id="MobiDB-lite"/>
    </source>
</evidence>
<evidence type="ECO:0000256" key="3">
    <source>
        <dbReference type="ARBA" id="ARBA00022723"/>
    </source>
</evidence>
<proteinExistence type="inferred from homology"/>
<comment type="similarity">
    <text evidence="2">Belongs to the carotenoid oxygenase family.</text>
</comment>
<comment type="caution">
    <text evidence="7">The sequence shown here is derived from an EMBL/GenBank/DDBJ whole genome shotgun (WGS) entry which is preliminary data.</text>
</comment>
<evidence type="ECO:0000313" key="8">
    <source>
        <dbReference type="Proteomes" id="UP000774617"/>
    </source>
</evidence>
<evidence type="ECO:0000313" key="7">
    <source>
        <dbReference type="EMBL" id="KAH7014010.1"/>
    </source>
</evidence>
<keyword evidence="3" id="KW-0479">Metal-binding</keyword>
<name>A0ABQ8FQT5_9PEZI</name>
<dbReference type="PANTHER" id="PTHR10543">
    <property type="entry name" value="BETA-CAROTENE DIOXYGENASE"/>
    <property type="match status" value="1"/>
</dbReference>
<evidence type="ECO:0000256" key="2">
    <source>
        <dbReference type="ARBA" id="ARBA00006787"/>
    </source>
</evidence>
<dbReference type="EMBL" id="JAGTJR010000083">
    <property type="protein sequence ID" value="KAH7014010.1"/>
    <property type="molecule type" value="Genomic_DNA"/>
</dbReference>
<keyword evidence="8" id="KW-1185">Reference proteome</keyword>
<dbReference type="InterPro" id="IPR004294">
    <property type="entry name" value="Carotenoid_Oase"/>
</dbReference>
<evidence type="ECO:0000256" key="5">
    <source>
        <dbReference type="ARBA" id="ARBA00023004"/>
    </source>
</evidence>
<sequence length="520" mass="59618">MEVLARLNGVKSNGHTPKPSLPPVPTAFNPEDVGPALSDFQRPVRVEGEIYNLEVEGEIPKEISGTFYRIMPDPAFPPFIKDDIWINGDGVVSAFRVQDGHVDFKQRYVETEKLKEERKVRRALAGKYRQPFTDAVDFPVRTVANTTIFPYRDKLLALKEDGPPYAMDPKTLQTYGIYDFEGQWNSETFTAHPKYDVKTRELLCFGYEAKGVATKENLYGCFDQHGKLVEKVWFTAPVCGFQHEMAVTENWVLFPIIPMHCDLERMKEGGNHWQWHPERPYYIGVLPRRGAKSTDIKWFYGDNAYIAHVANAWEEDGKIHLHMSHAEANVFGFFPDKDGNSPPLGTNPSRLAKWVIDPHSDELHLKTPEILIPEDNEMIRVDDRYMCHKTKYIFGCLLDKAEGKTDWKLVSQKIGGGFPPFNSLYKIDLETKKVSKYWNGDYRLYQEPVLIPRTPDAPEGDGYLIALTMNYAEMISELIILDTRDMSKHLALCPLPIKLRMGIHGNWVDDADIEGHPVWR</sequence>
<dbReference type="PANTHER" id="PTHR10543:SF89">
    <property type="entry name" value="CAROTENOID 9,10(9',10')-CLEAVAGE DIOXYGENASE 1"/>
    <property type="match status" value="1"/>
</dbReference>
<accession>A0ABQ8FQT5</accession>
<keyword evidence="5" id="KW-0408">Iron</keyword>
<feature type="region of interest" description="Disordered" evidence="6">
    <location>
        <begin position="7"/>
        <end position="27"/>
    </location>
</feature>
<dbReference type="Pfam" id="PF03055">
    <property type="entry name" value="RPE65"/>
    <property type="match status" value="1"/>
</dbReference>
<protein>
    <submittedName>
        <fullName evidence="7">Carotenoid oxygenase</fullName>
    </submittedName>
</protein>
<keyword evidence="4" id="KW-0560">Oxidoreductase</keyword>
<dbReference type="Proteomes" id="UP000774617">
    <property type="component" value="Unassembled WGS sequence"/>
</dbReference>
<gene>
    <name evidence="7" type="ORF">B0J12DRAFT_611384</name>
</gene>
<reference evidence="7 8" key="1">
    <citation type="journal article" date="2021" name="Nat. Commun.">
        <title>Genetic determinants of endophytism in the Arabidopsis root mycobiome.</title>
        <authorList>
            <person name="Mesny F."/>
            <person name="Miyauchi S."/>
            <person name="Thiergart T."/>
            <person name="Pickel B."/>
            <person name="Atanasova L."/>
            <person name="Karlsson M."/>
            <person name="Huettel B."/>
            <person name="Barry K.W."/>
            <person name="Haridas S."/>
            <person name="Chen C."/>
            <person name="Bauer D."/>
            <person name="Andreopoulos W."/>
            <person name="Pangilinan J."/>
            <person name="LaButti K."/>
            <person name="Riley R."/>
            <person name="Lipzen A."/>
            <person name="Clum A."/>
            <person name="Drula E."/>
            <person name="Henrissat B."/>
            <person name="Kohler A."/>
            <person name="Grigoriev I.V."/>
            <person name="Martin F.M."/>
            <person name="Hacquard S."/>
        </authorList>
    </citation>
    <scope>NUCLEOTIDE SEQUENCE [LARGE SCALE GENOMIC DNA]</scope>
    <source>
        <strain evidence="7 8">MPI-SDFR-AT-0080</strain>
    </source>
</reference>
<evidence type="ECO:0000256" key="4">
    <source>
        <dbReference type="ARBA" id="ARBA00023002"/>
    </source>
</evidence>
<evidence type="ECO:0000256" key="1">
    <source>
        <dbReference type="ARBA" id="ARBA00001954"/>
    </source>
</evidence>